<feature type="signal peptide" evidence="2">
    <location>
        <begin position="1"/>
        <end position="19"/>
    </location>
</feature>
<feature type="domain" description="Solute-binding protein family 3/N-terminal" evidence="3">
    <location>
        <begin position="31"/>
        <end position="240"/>
    </location>
</feature>
<dbReference type="KEGG" id="gso:PH603_14050"/>
<protein>
    <submittedName>
        <fullName evidence="4">Transporter substrate-binding domain-containing protein</fullName>
    </submittedName>
</protein>
<dbReference type="InterPro" id="IPR001638">
    <property type="entry name" value="Solute-binding_3/MltF_N"/>
</dbReference>
<reference evidence="4" key="1">
    <citation type="submission" date="2023-01" db="EMBL/GenBank/DDBJ databases">
        <title>The genome sequence of Kordiimonadaceae bacterium 6D33.</title>
        <authorList>
            <person name="Liu Y."/>
        </authorList>
    </citation>
    <scope>NUCLEOTIDE SEQUENCE</scope>
    <source>
        <strain evidence="4">6D33</strain>
    </source>
</reference>
<dbReference type="PANTHER" id="PTHR35936:SF6">
    <property type="entry name" value="AMINO ACID ABC TRANSPORTER SUBSTRATE-BINDING PAAT FAMILY PROTEIN"/>
    <property type="match status" value="1"/>
</dbReference>
<sequence>MIRAFGVSLCLLMSVAAKADDAPPIAVPYYEYPPKMVIVNGVPTGSYIDTWKAIAERAGVQLEWMPSSISEETAMLDRGTRPMCNTGRLMTEERRKTWVFLPYVYDWLAEDVIVTSPAFRQRIAAHPHLRDLLTDTSLHPTFVGGLAIGEGVEGAKANRSHWRDLDVKSEAQAVRMVGAGRADYTLSNADQFAEAVRDDPALGKLVTLRLPGMYPRTPVSIACTRGTPPALIEAIGKAMQELGYVPAP</sequence>
<evidence type="ECO:0000313" key="4">
    <source>
        <dbReference type="EMBL" id="WCL53658.1"/>
    </source>
</evidence>
<dbReference type="EMBL" id="CP116805">
    <property type="protein sequence ID" value="WCL53658.1"/>
    <property type="molecule type" value="Genomic_DNA"/>
</dbReference>
<gene>
    <name evidence="4" type="ORF">PH603_14050</name>
</gene>
<dbReference type="Gene3D" id="3.40.190.10">
    <property type="entry name" value="Periplasmic binding protein-like II"/>
    <property type="match status" value="2"/>
</dbReference>
<organism evidence="4 5">
    <name type="scientific">Gimibacter soli</name>
    <dbReference type="NCBI Taxonomy" id="3024400"/>
    <lineage>
        <taxon>Bacteria</taxon>
        <taxon>Pseudomonadati</taxon>
        <taxon>Pseudomonadota</taxon>
        <taxon>Alphaproteobacteria</taxon>
        <taxon>Kordiimonadales</taxon>
        <taxon>Temperatibacteraceae</taxon>
        <taxon>Gimibacter</taxon>
    </lineage>
</organism>
<dbReference type="PANTHER" id="PTHR35936">
    <property type="entry name" value="MEMBRANE-BOUND LYTIC MUREIN TRANSGLYCOSYLASE F"/>
    <property type="match status" value="1"/>
</dbReference>
<accession>A0AAE9XUA9</accession>
<evidence type="ECO:0000313" key="5">
    <source>
        <dbReference type="Proteomes" id="UP001217500"/>
    </source>
</evidence>
<dbReference type="Pfam" id="PF00497">
    <property type="entry name" value="SBP_bac_3"/>
    <property type="match status" value="1"/>
</dbReference>
<dbReference type="RefSeq" id="WP_289503172.1">
    <property type="nucleotide sequence ID" value="NZ_CP116805.1"/>
</dbReference>
<dbReference type="AlphaFoldDB" id="A0AAE9XUA9"/>
<dbReference type="Proteomes" id="UP001217500">
    <property type="component" value="Chromosome"/>
</dbReference>
<dbReference type="SUPFAM" id="SSF53850">
    <property type="entry name" value="Periplasmic binding protein-like II"/>
    <property type="match status" value="1"/>
</dbReference>
<evidence type="ECO:0000256" key="1">
    <source>
        <dbReference type="ARBA" id="ARBA00022729"/>
    </source>
</evidence>
<evidence type="ECO:0000256" key="2">
    <source>
        <dbReference type="SAM" id="SignalP"/>
    </source>
</evidence>
<evidence type="ECO:0000259" key="3">
    <source>
        <dbReference type="Pfam" id="PF00497"/>
    </source>
</evidence>
<feature type="chain" id="PRO_5042039249" evidence="2">
    <location>
        <begin position="20"/>
        <end position="248"/>
    </location>
</feature>
<name>A0AAE9XUA9_9PROT</name>
<proteinExistence type="predicted"/>
<keyword evidence="5" id="KW-1185">Reference proteome</keyword>
<keyword evidence="1 2" id="KW-0732">Signal</keyword>